<gene>
    <name evidence="2" type="ORF">GU927_004285</name>
</gene>
<evidence type="ECO:0000313" key="2">
    <source>
        <dbReference type="EMBL" id="MBU9697061.1"/>
    </source>
</evidence>
<keyword evidence="1" id="KW-1133">Transmembrane helix</keyword>
<evidence type="ECO:0000256" key="1">
    <source>
        <dbReference type="SAM" id="Phobius"/>
    </source>
</evidence>
<organism evidence="2 3">
    <name type="scientific">Paragemmobacter amnigenus</name>
    <dbReference type="NCBI Taxonomy" id="2852097"/>
    <lineage>
        <taxon>Bacteria</taxon>
        <taxon>Pseudomonadati</taxon>
        <taxon>Pseudomonadota</taxon>
        <taxon>Alphaproteobacteria</taxon>
        <taxon>Rhodobacterales</taxon>
        <taxon>Paracoccaceae</taxon>
        <taxon>Paragemmobacter</taxon>
    </lineage>
</organism>
<accession>A0ABS6IZX3</accession>
<comment type="caution">
    <text evidence="2">The sequence shown here is derived from an EMBL/GenBank/DDBJ whole genome shotgun (WGS) entry which is preliminary data.</text>
</comment>
<keyword evidence="3" id="KW-1185">Reference proteome</keyword>
<dbReference type="PANTHER" id="PTHR34980">
    <property type="entry name" value="INNER MEMBRANE PROTEIN-RELATED-RELATED"/>
    <property type="match status" value="1"/>
</dbReference>
<keyword evidence="1" id="KW-0812">Transmembrane</keyword>
<name>A0ABS6IZX3_9RHOB</name>
<keyword evidence="1" id="KW-0472">Membrane</keyword>
<dbReference type="InterPro" id="IPR008523">
    <property type="entry name" value="DUF805"/>
</dbReference>
<proteinExistence type="predicted"/>
<feature type="transmembrane region" description="Helical" evidence="1">
    <location>
        <begin position="83"/>
        <end position="104"/>
    </location>
</feature>
<dbReference type="PANTHER" id="PTHR34980:SF2">
    <property type="entry name" value="INNER MEMBRANE PROTEIN YHAH-RELATED"/>
    <property type="match status" value="1"/>
</dbReference>
<protein>
    <submittedName>
        <fullName evidence="2">DUF805 domain-containing protein</fullName>
    </submittedName>
</protein>
<dbReference type="RefSeq" id="WP_161761138.1">
    <property type="nucleotide sequence ID" value="NZ_JAAATX020000003.1"/>
</dbReference>
<dbReference type="EMBL" id="JAAATX020000003">
    <property type="protein sequence ID" value="MBU9697061.1"/>
    <property type="molecule type" value="Genomic_DNA"/>
</dbReference>
<evidence type="ECO:0000313" key="3">
    <source>
        <dbReference type="Proteomes" id="UP000731907"/>
    </source>
</evidence>
<dbReference type="Proteomes" id="UP000731907">
    <property type="component" value="Unassembled WGS sequence"/>
</dbReference>
<reference evidence="2 3" key="1">
    <citation type="submission" date="2021-06" db="EMBL/GenBank/DDBJ databases">
        <title>Rhodobacteraceae bacterium strain HSP-20.</title>
        <authorList>
            <person name="Chen W.-M."/>
        </authorList>
    </citation>
    <scope>NUCLEOTIDE SEQUENCE [LARGE SCALE GENOMIC DNA]</scope>
    <source>
        <strain evidence="2 3">HSP-20</strain>
    </source>
</reference>
<sequence length="121" mass="13173">MNMIEAVKAVFSKYATFEGRAQRSEYWWFVLFNLIVSILLNILAPGHGQGMGGGLLGMIWSLATLLPSLAVGARRLHDTDRSGWWLLIGLVPLVGLIVLIVFFASRGTTGSNRFGPDPLAA</sequence>
<feature type="transmembrane region" description="Helical" evidence="1">
    <location>
        <begin position="26"/>
        <end position="44"/>
    </location>
</feature>
<dbReference type="Pfam" id="PF05656">
    <property type="entry name" value="DUF805"/>
    <property type="match status" value="1"/>
</dbReference>
<feature type="transmembrane region" description="Helical" evidence="1">
    <location>
        <begin position="51"/>
        <end position="71"/>
    </location>
</feature>